<name>A0A914H7R7_GLORO</name>
<evidence type="ECO:0000256" key="1">
    <source>
        <dbReference type="ARBA" id="ARBA00009049"/>
    </source>
</evidence>
<keyword evidence="2" id="KW-0344">Guanine-nucleotide releasing factor</keyword>
<organism evidence="5 6">
    <name type="scientific">Globodera rostochiensis</name>
    <name type="common">Golden nematode worm</name>
    <name type="synonym">Heterodera rostochiensis</name>
    <dbReference type="NCBI Taxonomy" id="31243"/>
    <lineage>
        <taxon>Eukaryota</taxon>
        <taxon>Metazoa</taxon>
        <taxon>Ecdysozoa</taxon>
        <taxon>Nematoda</taxon>
        <taxon>Chromadorea</taxon>
        <taxon>Rhabditida</taxon>
        <taxon>Tylenchina</taxon>
        <taxon>Tylenchomorpha</taxon>
        <taxon>Tylenchoidea</taxon>
        <taxon>Heteroderidae</taxon>
        <taxon>Heteroderinae</taxon>
        <taxon>Globodera</taxon>
    </lineage>
</organism>
<evidence type="ECO:0000313" key="5">
    <source>
        <dbReference type="Proteomes" id="UP000887572"/>
    </source>
</evidence>
<sequence length="514" mass="58404">MAQQNALTAELIKQWEKEPNSHQKLTLLCNLNDYYPDGTFPILDDDIKKLLLSHILDTWTSVSEQIRFHQLQFLRIILRDKNSSDLDTDDTEESKYEPIKIVLESEKCLVNLLFNSAKARALFQMAPFGRLVSRIHSISAIYGGVSTLSVGYEYLAEWSVDKVEELLLYDLKIAFITTALIQKIRNDCVNDTDKTTVFLNLLVYSLEKVPALMACKYMFDMDTSGKCADACARIVKCVNLDLETKQNAVNLLSVLTSAVPSLCPKVETNEISDTSVAMEGFDMSFLNSLLHVFEVQIDKYEKKQIIIEFLGTFLTILSHLCSEHKAARRFCRMKILPPLTGDDVRRRPEEGGSFRNKMVRLMSSTSRYGEMTAEILFVLCKRSVCRLMKYCGFGHSAGLLANYGFLGQATTAQRRPSDSEDSETEEYKRVEEKVNPVTGSIPPPEQLGEWRRQLESMSDEQREYEMMKLVDCMDKLMHGVIKPGVVGEDGELRQAKHVAELIKDVKTENESDDD</sequence>
<dbReference type="AlphaFoldDB" id="A0A914H7R7"/>
<dbReference type="GO" id="GO:0007186">
    <property type="term" value="P:G protein-coupled receptor signaling pathway"/>
    <property type="evidence" value="ECO:0007669"/>
    <property type="project" value="TreeGrafter"/>
</dbReference>
<dbReference type="Proteomes" id="UP000887572">
    <property type="component" value="Unplaced"/>
</dbReference>
<keyword evidence="5" id="KW-1185">Reference proteome</keyword>
<dbReference type="InterPro" id="IPR019318">
    <property type="entry name" value="Gua_nucleotide_exch_fac_Ric8"/>
</dbReference>
<evidence type="ECO:0000256" key="3">
    <source>
        <dbReference type="ARBA" id="ARBA00023186"/>
    </source>
</evidence>
<evidence type="ECO:0000256" key="4">
    <source>
        <dbReference type="SAM" id="MobiDB-lite"/>
    </source>
</evidence>
<evidence type="ECO:0000256" key="2">
    <source>
        <dbReference type="ARBA" id="ARBA00022658"/>
    </source>
</evidence>
<reference evidence="6" key="1">
    <citation type="submission" date="2022-11" db="UniProtKB">
        <authorList>
            <consortium name="WormBaseParasite"/>
        </authorList>
    </citation>
    <scope>IDENTIFICATION</scope>
</reference>
<dbReference type="GO" id="GO:0001965">
    <property type="term" value="F:G-protein alpha-subunit binding"/>
    <property type="evidence" value="ECO:0007669"/>
    <property type="project" value="TreeGrafter"/>
</dbReference>
<comment type="similarity">
    <text evidence="1">Belongs to the synembryn family.</text>
</comment>
<dbReference type="PANTHER" id="PTHR12425:SF5">
    <property type="entry name" value="SYNEMBRYN"/>
    <property type="match status" value="1"/>
</dbReference>
<dbReference type="GO" id="GO:0005737">
    <property type="term" value="C:cytoplasm"/>
    <property type="evidence" value="ECO:0007669"/>
    <property type="project" value="TreeGrafter"/>
</dbReference>
<dbReference type="Pfam" id="PF10165">
    <property type="entry name" value="Ric8"/>
    <property type="match status" value="1"/>
</dbReference>
<accession>A0A914H7R7</accession>
<evidence type="ECO:0000313" key="6">
    <source>
        <dbReference type="WBParaSite" id="Gr19_v10_g14506.t2"/>
    </source>
</evidence>
<feature type="region of interest" description="Disordered" evidence="4">
    <location>
        <begin position="412"/>
        <end position="446"/>
    </location>
</feature>
<dbReference type="PANTHER" id="PTHR12425">
    <property type="entry name" value="SYNEMBRYN"/>
    <property type="match status" value="1"/>
</dbReference>
<protein>
    <submittedName>
        <fullName evidence="6">Synembryn</fullName>
    </submittedName>
</protein>
<keyword evidence="3" id="KW-0143">Chaperone</keyword>
<feature type="compositionally biased region" description="Basic and acidic residues" evidence="4">
    <location>
        <begin position="425"/>
        <end position="434"/>
    </location>
</feature>
<dbReference type="GO" id="GO:0005085">
    <property type="term" value="F:guanyl-nucleotide exchange factor activity"/>
    <property type="evidence" value="ECO:0007669"/>
    <property type="project" value="UniProtKB-KW"/>
</dbReference>
<proteinExistence type="inferred from homology"/>
<dbReference type="WBParaSite" id="Gr19_v10_g14506.t2">
    <property type="protein sequence ID" value="Gr19_v10_g14506.t2"/>
    <property type="gene ID" value="Gr19_v10_g14506"/>
</dbReference>